<evidence type="ECO:0000313" key="2">
    <source>
        <dbReference type="Proteomes" id="UP000249340"/>
    </source>
</evidence>
<name>A0A345T6C9_9ACTN</name>
<dbReference type="Proteomes" id="UP000249340">
    <property type="component" value="Chromosome"/>
</dbReference>
<accession>A0A345T6C9</accession>
<proteinExistence type="predicted"/>
<gene>
    <name evidence="1" type="ORF">C7M71_019975</name>
</gene>
<dbReference type="AlphaFoldDB" id="A0A345T6C9"/>
<sequence>MTPIPDPTVRPEQTSELTLQNRTRDMHLMHEAMARAHMQQLHHQAEGERLARRVVTARRLKRRAERASLRARRALAVALMQ</sequence>
<keyword evidence="2" id="KW-1185">Reference proteome</keyword>
<evidence type="ECO:0000313" key="1">
    <source>
        <dbReference type="EMBL" id="AXI81534.1"/>
    </source>
</evidence>
<dbReference type="EMBL" id="CP031264">
    <property type="protein sequence ID" value="AXI81534.1"/>
    <property type="molecule type" value="Genomic_DNA"/>
</dbReference>
<dbReference type="KEGG" id="stri:C7M71_019975"/>
<organism evidence="1 2">
    <name type="scientific">Peterkaempfera bronchialis</name>
    <dbReference type="NCBI Taxonomy" id="2126346"/>
    <lineage>
        <taxon>Bacteria</taxon>
        <taxon>Bacillati</taxon>
        <taxon>Actinomycetota</taxon>
        <taxon>Actinomycetes</taxon>
        <taxon>Kitasatosporales</taxon>
        <taxon>Streptomycetaceae</taxon>
        <taxon>Peterkaempfera</taxon>
    </lineage>
</organism>
<dbReference type="OrthoDB" id="4219000at2"/>
<protein>
    <submittedName>
        <fullName evidence="1">Uncharacterized protein</fullName>
    </submittedName>
</protein>
<reference evidence="2" key="1">
    <citation type="submission" date="2018-07" db="EMBL/GenBank/DDBJ databases">
        <title>Streptacidiphilus bronchialis DSM 106435 chromosome.</title>
        <authorList>
            <person name="Batra D."/>
            <person name="Gulvik C.A."/>
        </authorList>
    </citation>
    <scope>NUCLEOTIDE SEQUENCE [LARGE SCALE GENOMIC DNA]</scope>
    <source>
        <strain evidence="2">DSM 106435</strain>
    </source>
</reference>